<gene>
    <name evidence="7" type="ORF">BJ122_12833</name>
</gene>
<evidence type="ECO:0000256" key="5">
    <source>
        <dbReference type="SAM" id="Phobius"/>
    </source>
</evidence>
<dbReference type="Pfam" id="PF08534">
    <property type="entry name" value="Redoxin"/>
    <property type="match status" value="1"/>
</dbReference>
<dbReference type="PANTHER" id="PTHR43110:SF1">
    <property type="entry name" value="THIOL PEROXIDASE"/>
    <property type="match status" value="1"/>
</dbReference>
<evidence type="ECO:0000256" key="4">
    <source>
        <dbReference type="ARBA" id="ARBA00023284"/>
    </source>
</evidence>
<dbReference type="PANTHER" id="PTHR43110">
    <property type="entry name" value="THIOL PEROXIDASE"/>
    <property type="match status" value="1"/>
</dbReference>
<keyword evidence="7" id="KW-0413">Isomerase</keyword>
<dbReference type="NCBIfam" id="NF047696">
    <property type="entry name" value="ThlDiSintTplARhiz"/>
    <property type="match status" value="1"/>
</dbReference>
<keyword evidence="3" id="KW-1015">Disulfide bond</keyword>
<dbReference type="GO" id="GO:0016853">
    <property type="term" value="F:isomerase activity"/>
    <property type="evidence" value="ECO:0007669"/>
    <property type="project" value="UniProtKB-KW"/>
</dbReference>
<feature type="domain" description="Thioredoxin" evidence="6">
    <location>
        <begin position="77"/>
        <end position="223"/>
    </location>
</feature>
<dbReference type="InterPro" id="IPR013766">
    <property type="entry name" value="Thioredoxin_domain"/>
</dbReference>
<dbReference type="Gene3D" id="3.40.30.10">
    <property type="entry name" value="Glutaredoxin"/>
    <property type="match status" value="1"/>
</dbReference>
<dbReference type="PROSITE" id="PS51352">
    <property type="entry name" value="THIOREDOXIN_2"/>
    <property type="match status" value="1"/>
</dbReference>
<sequence length="226" mass="24142">MTGGTDPSTKPRRRVVRRLTVGLAAILVASAIGWGGVYGIDALQRNPPGDATCRPALDLAQKIAPLTTGEVAAVSVAKAPLRIPELAFEDGEGKPRKLSEWRGRTVLVNLWATWCVPCRKEMPALDNLQAALGSDQFEVLAINIDTRDAEKPKAFLKDAGLTRLGYYADAKAKVFQDLKSAGKALGMPTTLLLDEQGCEIASIAGPAQWDSPEAIALLKKALTRSP</sequence>
<keyword evidence="5" id="KW-0812">Transmembrane</keyword>
<dbReference type="EMBL" id="QJTI01000028">
    <property type="protein sequence ID" value="PYF00124.1"/>
    <property type="molecule type" value="Genomic_DNA"/>
</dbReference>
<protein>
    <submittedName>
        <fullName evidence="7">Thiol-disulfide isomerase/thioredoxin</fullName>
    </submittedName>
</protein>
<evidence type="ECO:0000313" key="7">
    <source>
        <dbReference type="EMBL" id="PYF00124.1"/>
    </source>
</evidence>
<dbReference type="Proteomes" id="UP000248148">
    <property type="component" value="Unassembled WGS sequence"/>
</dbReference>
<dbReference type="GO" id="GO:0030313">
    <property type="term" value="C:cell envelope"/>
    <property type="evidence" value="ECO:0007669"/>
    <property type="project" value="UniProtKB-SubCell"/>
</dbReference>
<evidence type="ECO:0000256" key="1">
    <source>
        <dbReference type="ARBA" id="ARBA00004196"/>
    </source>
</evidence>
<dbReference type="OrthoDB" id="9799347at2"/>
<evidence type="ECO:0000259" key="6">
    <source>
        <dbReference type="PROSITE" id="PS51352"/>
    </source>
</evidence>
<dbReference type="InterPro" id="IPR013740">
    <property type="entry name" value="Redoxin"/>
</dbReference>
<dbReference type="RefSeq" id="WP_103011638.1">
    <property type="nucleotide sequence ID" value="NZ_QJTI01000028.1"/>
</dbReference>
<accession>A0A318TBB8</accession>
<evidence type="ECO:0000313" key="8">
    <source>
        <dbReference type="Proteomes" id="UP000248148"/>
    </source>
</evidence>
<keyword evidence="4" id="KW-0676">Redox-active center</keyword>
<comment type="caution">
    <text evidence="7">The sequence shown here is derived from an EMBL/GenBank/DDBJ whole genome shotgun (WGS) entry which is preliminary data.</text>
</comment>
<keyword evidence="5" id="KW-0472">Membrane</keyword>
<dbReference type="PROSITE" id="PS00194">
    <property type="entry name" value="THIOREDOXIN_1"/>
    <property type="match status" value="1"/>
</dbReference>
<dbReference type="CDD" id="cd02966">
    <property type="entry name" value="TlpA_like_family"/>
    <property type="match status" value="1"/>
</dbReference>
<reference evidence="7 8" key="1">
    <citation type="submission" date="2018-06" db="EMBL/GenBank/DDBJ databases">
        <title>Genomic Encyclopedia of Archaeal and Bacterial Type Strains, Phase II (KMG-II): from individual species to whole genera.</title>
        <authorList>
            <person name="Goeker M."/>
        </authorList>
    </citation>
    <scope>NUCLEOTIDE SEQUENCE [LARGE SCALE GENOMIC DNA]</scope>
    <source>
        <strain evidence="7 8">JCM 11668</strain>
    </source>
</reference>
<comment type="subcellular location">
    <subcellularLocation>
        <location evidence="1">Cell envelope</location>
    </subcellularLocation>
</comment>
<keyword evidence="2" id="KW-0201">Cytochrome c-type biogenesis</keyword>
<keyword evidence="8" id="KW-1185">Reference proteome</keyword>
<proteinExistence type="predicted"/>
<dbReference type="InterPro" id="IPR017937">
    <property type="entry name" value="Thioredoxin_CS"/>
</dbReference>
<evidence type="ECO:0000256" key="3">
    <source>
        <dbReference type="ARBA" id="ARBA00023157"/>
    </source>
</evidence>
<dbReference type="GO" id="GO:0015036">
    <property type="term" value="F:disulfide oxidoreductase activity"/>
    <property type="evidence" value="ECO:0007669"/>
    <property type="project" value="UniProtKB-ARBA"/>
</dbReference>
<evidence type="ECO:0000256" key="2">
    <source>
        <dbReference type="ARBA" id="ARBA00022748"/>
    </source>
</evidence>
<dbReference type="SUPFAM" id="SSF52833">
    <property type="entry name" value="Thioredoxin-like"/>
    <property type="match status" value="1"/>
</dbReference>
<dbReference type="InterPro" id="IPR036249">
    <property type="entry name" value="Thioredoxin-like_sf"/>
</dbReference>
<keyword evidence="5" id="KW-1133">Transmembrane helix</keyword>
<feature type="transmembrane region" description="Helical" evidence="5">
    <location>
        <begin position="21"/>
        <end position="40"/>
    </location>
</feature>
<dbReference type="AlphaFoldDB" id="A0A318TBB8"/>
<dbReference type="GO" id="GO:0017004">
    <property type="term" value="P:cytochrome complex assembly"/>
    <property type="evidence" value="ECO:0007669"/>
    <property type="project" value="UniProtKB-KW"/>
</dbReference>
<dbReference type="InterPro" id="IPR050455">
    <property type="entry name" value="Tpx_Peroxidase_subfamily"/>
</dbReference>
<name>A0A318TBB8_9BRAD</name>
<organism evidence="7 8">
    <name type="scientific">Rhodopseudomonas faecalis</name>
    <dbReference type="NCBI Taxonomy" id="99655"/>
    <lineage>
        <taxon>Bacteria</taxon>
        <taxon>Pseudomonadati</taxon>
        <taxon>Pseudomonadota</taxon>
        <taxon>Alphaproteobacteria</taxon>
        <taxon>Hyphomicrobiales</taxon>
        <taxon>Nitrobacteraceae</taxon>
        <taxon>Rhodopseudomonas</taxon>
    </lineage>
</organism>